<dbReference type="REBASE" id="386308">
    <property type="entry name" value="S.Acl26153ORF2258P"/>
</dbReference>
<accession>A0A6M8NSD5</accession>
<keyword evidence="3" id="KW-0238">DNA-binding</keyword>
<dbReference type="InterPro" id="IPR044946">
    <property type="entry name" value="Restrct_endonuc_typeI_TRD_sf"/>
</dbReference>
<dbReference type="Gene3D" id="3.90.220.20">
    <property type="entry name" value="DNA methylase specificity domains"/>
    <property type="match status" value="2"/>
</dbReference>
<dbReference type="Proteomes" id="UP000290378">
    <property type="component" value="Unassembled WGS sequence"/>
</dbReference>
<evidence type="ECO:0000256" key="3">
    <source>
        <dbReference type="ARBA" id="ARBA00023125"/>
    </source>
</evidence>
<dbReference type="CDD" id="cd17291">
    <property type="entry name" value="RMtype1_S_MgeORF438P-TRD-CR_like"/>
    <property type="match status" value="1"/>
</dbReference>
<keyword evidence="2" id="KW-0680">Restriction system</keyword>
<organism evidence="4 5">
    <name type="scientific">Arcobacter cloacae</name>
    <dbReference type="NCBI Taxonomy" id="1054034"/>
    <lineage>
        <taxon>Bacteria</taxon>
        <taxon>Pseudomonadati</taxon>
        <taxon>Campylobacterota</taxon>
        <taxon>Epsilonproteobacteria</taxon>
        <taxon>Campylobacterales</taxon>
        <taxon>Arcobacteraceae</taxon>
        <taxon>Arcobacter</taxon>
    </lineage>
</organism>
<protein>
    <submittedName>
        <fullName evidence="4">Uncharacterized protein</fullName>
    </submittedName>
</protein>
<reference evidence="4 5" key="1">
    <citation type="submission" date="2017-09" db="EMBL/GenBank/DDBJ databases">
        <title>Genomics of the genus Arcobacter.</title>
        <authorList>
            <person name="Perez-Cataluna A."/>
            <person name="Figueras M.J."/>
            <person name="Salas-Masso N."/>
        </authorList>
    </citation>
    <scope>NUCLEOTIDE SEQUENCE [LARGE SCALE GENOMIC DNA]</scope>
    <source>
        <strain evidence="4 5">CECT 7834</strain>
    </source>
</reference>
<comment type="similarity">
    <text evidence="1">Belongs to the type-I restriction system S methylase family.</text>
</comment>
<dbReference type="Pfam" id="PF01420">
    <property type="entry name" value="Methylase_S"/>
    <property type="match status" value="2"/>
</dbReference>
<dbReference type="InterPro" id="IPR000055">
    <property type="entry name" value="Restrct_endonuc_typeI_TRD"/>
</dbReference>
<evidence type="ECO:0000256" key="2">
    <source>
        <dbReference type="ARBA" id="ARBA00022747"/>
    </source>
</evidence>
<dbReference type="PANTHER" id="PTHR30408:SF12">
    <property type="entry name" value="TYPE I RESTRICTION ENZYME MJAVIII SPECIFICITY SUBUNIT"/>
    <property type="match status" value="1"/>
</dbReference>
<evidence type="ECO:0000256" key="1">
    <source>
        <dbReference type="ARBA" id="ARBA00010923"/>
    </source>
</evidence>
<dbReference type="SUPFAM" id="SSF116734">
    <property type="entry name" value="DNA methylase specificity domain"/>
    <property type="match status" value="2"/>
</dbReference>
<name>A0A6M8NSD5_9BACT</name>
<dbReference type="GO" id="GO:0009307">
    <property type="term" value="P:DNA restriction-modification system"/>
    <property type="evidence" value="ECO:0007669"/>
    <property type="project" value="UniProtKB-KW"/>
</dbReference>
<comment type="caution">
    <text evidence="4">The sequence shown here is derived from an EMBL/GenBank/DDBJ whole genome shotgun (WGS) entry which is preliminary data.</text>
</comment>
<gene>
    <name evidence="4" type="ORF">CP963_06920</name>
</gene>
<dbReference type="AlphaFoldDB" id="A0A6M8NSD5"/>
<sequence>MNKKVKLFELADKKFINVAKGKNLPKNYRDKGDFPVIAAGKSIAYFSSHANYNTNTITISSSGANAGFVWKHTYPIWASDCTVIEVNENINLDYFYLFLLSKQEIIYSFQTGAGQPHVYWKDIKNIEIDLPSLEKQKQIAKTLDKANELIELRKESITKLDALAKSIFIDMFGDPVSNPRGWEVKELNDICEITSSKRVYKSDYVSEGIPFYKIKEIILKSKNIEPEEIEYISKDAFENFASKFGYPQKGDILVTAVGATIGYFYLVDDEKFYFKDGNLIWLRNYKIDINKKFLLYMFQTKEFKNKILGLSKGAAQDALTIIKLKSVFICMPPIDIQNKFAKIIEKIEEQKSLYEKELKKLEENFQALLQKSFQE</sequence>
<evidence type="ECO:0000313" key="4">
    <source>
        <dbReference type="EMBL" id="RXI41495.1"/>
    </source>
</evidence>
<dbReference type="GO" id="GO:0003677">
    <property type="term" value="F:DNA binding"/>
    <property type="evidence" value="ECO:0007669"/>
    <property type="project" value="UniProtKB-KW"/>
</dbReference>
<keyword evidence="5" id="KW-1185">Reference proteome</keyword>
<dbReference type="RefSeq" id="WP_129013469.1">
    <property type="nucleotide sequence ID" value="NZ_CBCSEI010000015.1"/>
</dbReference>
<dbReference type="PANTHER" id="PTHR30408">
    <property type="entry name" value="TYPE-1 RESTRICTION ENZYME ECOKI SPECIFICITY PROTEIN"/>
    <property type="match status" value="1"/>
</dbReference>
<proteinExistence type="inferred from homology"/>
<dbReference type="InterPro" id="IPR052021">
    <property type="entry name" value="Type-I_RS_S_subunit"/>
</dbReference>
<dbReference type="EMBL" id="NXII01000007">
    <property type="protein sequence ID" value="RXI41495.1"/>
    <property type="molecule type" value="Genomic_DNA"/>
</dbReference>
<evidence type="ECO:0000313" key="5">
    <source>
        <dbReference type="Proteomes" id="UP000290378"/>
    </source>
</evidence>